<keyword evidence="1" id="KW-0732">Signal</keyword>
<evidence type="ECO:0008006" key="4">
    <source>
        <dbReference type="Google" id="ProtNLM"/>
    </source>
</evidence>
<accession>A0A4U0EQT8</accession>
<comment type="caution">
    <text evidence="2">The sequence shown here is derived from an EMBL/GenBank/DDBJ whole genome shotgun (WGS) entry which is preliminary data.</text>
</comment>
<dbReference type="EMBL" id="SUPL01000006">
    <property type="protein sequence ID" value="TJY34066.1"/>
    <property type="molecule type" value="Genomic_DNA"/>
</dbReference>
<evidence type="ECO:0000256" key="1">
    <source>
        <dbReference type="SAM" id="SignalP"/>
    </source>
</evidence>
<keyword evidence="3" id="KW-1185">Reference proteome</keyword>
<organism evidence="2 3">
    <name type="scientific">Pontimicrobium aquaticum</name>
    <dbReference type="NCBI Taxonomy" id="2565367"/>
    <lineage>
        <taxon>Bacteria</taxon>
        <taxon>Pseudomonadati</taxon>
        <taxon>Bacteroidota</taxon>
        <taxon>Flavobacteriia</taxon>
        <taxon>Flavobacteriales</taxon>
        <taxon>Flavobacteriaceae</taxon>
        <taxon>Pontimicrobium</taxon>
    </lineage>
</organism>
<proteinExistence type="predicted"/>
<protein>
    <recommendedName>
        <fullName evidence="4">Outer membrane protein beta-barrel domain-containing protein</fullName>
    </recommendedName>
</protein>
<dbReference type="RefSeq" id="WP_136844422.1">
    <property type="nucleotide sequence ID" value="NZ_SUPL01000006.1"/>
</dbReference>
<name>A0A4U0EQT8_9FLAO</name>
<feature type="chain" id="PRO_5020405191" description="Outer membrane protein beta-barrel domain-containing protein" evidence="1">
    <location>
        <begin position="26"/>
        <end position="241"/>
    </location>
</feature>
<dbReference type="Proteomes" id="UP000307657">
    <property type="component" value="Unassembled WGS sequence"/>
</dbReference>
<dbReference type="AlphaFoldDB" id="A0A4U0EQT8"/>
<feature type="signal peptide" evidence="1">
    <location>
        <begin position="1"/>
        <end position="25"/>
    </location>
</feature>
<dbReference type="InterPro" id="IPR046111">
    <property type="entry name" value="DUF6048"/>
</dbReference>
<evidence type="ECO:0000313" key="3">
    <source>
        <dbReference type="Proteomes" id="UP000307657"/>
    </source>
</evidence>
<gene>
    <name evidence="2" type="ORF">E5167_12175</name>
</gene>
<dbReference type="Pfam" id="PF19515">
    <property type="entry name" value="DUF6048"/>
    <property type="match status" value="1"/>
</dbReference>
<dbReference type="OrthoDB" id="1199048at2"/>
<evidence type="ECO:0000313" key="2">
    <source>
        <dbReference type="EMBL" id="TJY34066.1"/>
    </source>
</evidence>
<sequence length="241" mass="26981">MKVQRTLTYITSIIAMLLMTFSVNAQNEDSIANDSIRYAQKYGLRLGGDISKLAKSFIDDDYAGFEINGDFRLSKNLYIAGELGTEEQTTDSDYLNTTAQGSYFKGGIDYNLYQNWFGMENMIYSGFRAGFSTFNQTINSYTIYDTNGQPWGSQTTITDGTKHGGLTAIWGELILGIKAETLTNLYVGLNIQLKGRITETEPNNFENLYIPGFGRTYDSGSFSIGFGYNVSYLIPLFKKDK</sequence>
<reference evidence="2 3" key="1">
    <citation type="submission" date="2019-04" db="EMBL/GenBank/DDBJ databases">
        <title>Lacinutrix sp. nov., isolated from marine water.</title>
        <authorList>
            <person name="Kim W."/>
        </authorList>
    </citation>
    <scope>NUCLEOTIDE SEQUENCE [LARGE SCALE GENOMIC DNA]</scope>
    <source>
        <strain evidence="2 3">CAU 1491</strain>
    </source>
</reference>